<reference evidence="3" key="1">
    <citation type="submission" date="2018-09" db="EMBL/GenBank/DDBJ databases">
        <title>Paracoccus onubensis nov. sp. a moderate halophilic bacterium isolated from Gruta de las Maravillas (Aracena, Spain).</title>
        <authorList>
            <person name="Jurado V."/>
            <person name="Gutierrez-Patricio S."/>
            <person name="Gonzalez-Pimentel J.L."/>
            <person name="Miller A.Z."/>
            <person name="Laiz L."/>
            <person name="Saiz-Jimenez C."/>
        </authorList>
    </citation>
    <scope>NUCLEOTIDE SEQUENCE [LARGE SCALE GENOMIC DNA]</scope>
    <source>
        <strain evidence="3">DSM 26381</strain>
    </source>
</reference>
<protein>
    <submittedName>
        <fullName evidence="2">Hemolysin-type calcium-binding region</fullName>
    </submittedName>
</protein>
<dbReference type="SUPFAM" id="SSF51294">
    <property type="entry name" value="Hedgehog/intein (Hint) domain"/>
    <property type="match status" value="1"/>
</dbReference>
<dbReference type="Gene3D" id="2.170.16.10">
    <property type="entry name" value="Hedgehog/Intein (Hint) domain"/>
    <property type="match status" value="1"/>
</dbReference>
<evidence type="ECO:0000259" key="1">
    <source>
        <dbReference type="Pfam" id="PF13403"/>
    </source>
</evidence>
<evidence type="ECO:0000313" key="3">
    <source>
        <dbReference type="Proteomes" id="UP000283587"/>
    </source>
</evidence>
<keyword evidence="3" id="KW-1185">Reference proteome</keyword>
<feature type="domain" description="Hedgehog/Intein (Hint)" evidence="1">
    <location>
        <begin position="198"/>
        <end position="344"/>
    </location>
</feature>
<gene>
    <name evidence="2" type="ORF">D3P05_09250</name>
</gene>
<name>A0A419A7L8_9RHOB</name>
<dbReference type="InterPro" id="IPR036844">
    <property type="entry name" value="Hint_dom_sf"/>
</dbReference>
<dbReference type="Pfam" id="PF13403">
    <property type="entry name" value="Hint_2"/>
    <property type="match status" value="1"/>
</dbReference>
<evidence type="ECO:0000313" key="2">
    <source>
        <dbReference type="EMBL" id="RJL16539.1"/>
    </source>
</evidence>
<dbReference type="OrthoDB" id="6305173at2"/>
<dbReference type="Proteomes" id="UP000283587">
    <property type="component" value="Unassembled WGS sequence"/>
</dbReference>
<accession>A0A419A7L8</accession>
<organism evidence="2 3">
    <name type="scientific">Paracoccus siganidrum</name>
    <dbReference type="NCBI Taxonomy" id="1276757"/>
    <lineage>
        <taxon>Bacteria</taxon>
        <taxon>Pseudomonadati</taxon>
        <taxon>Pseudomonadota</taxon>
        <taxon>Alphaproteobacteria</taxon>
        <taxon>Rhodobacterales</taxon>
        <taxon>Paracoccaceae</taxon>
        <taxon>Paracoccus</taxon>
    </lineage>
</organism>
<comment type="caution">
    <text evidence="2">The sequence shown here is derived from an EMBL/GenBank/DDBJ whole genome shotgun (WGS) entry which is preliminary data.</text>
</comment>
<dbReference type="EMBL" id="QZEW01000032">
    <property type="protein sequence ID" value="RJL16539.1"/>
    <property type="molecule type" value="Genomic_DNA"/>
</dbReference>
<dbReference type="InterPro" id="IPR028992">
    <property type="entry name" value="Hedgehog/Intein_dom"/>
</dbReference>
<proteinExistence type="predicted"/>
<dbReference type="AlphaFoldDB" id="A0A419A7L8"/>
<sequence>MPLLSVCNQYHFGGVMPATVNWLWFGNQPQVNSDPGTPLSQADADSTIGYTAFGPNQIRAVEVTGETRTIITGYDRWGRPITDQAFATTYNGHANGPSNMTYDSPSAGGIVTSQITGFASVRYQLTMPDGTTREENGVGIQMANGDVFFRPSRDSVNDWDDIEGLRGVTVISATPLPSTTYAATISFNPNIFDIEIVPCFTAGTMIRTPDGQRPVEALSVGDLVWTRDHGPQPIRWRGTRRLGADALAANPKLRPIRIRAGALGAGQPAQDLVVSPQHRILVRSAIAARMFGAAEILVPAKQLVEIPGIEIDHEAAEVTYLHLMFDHHEVLMSNGAETESLYPGPMAVAALGAEAEAEIRAIFPELLDDPQAVLGARPFVAGKRARKLAARHSANGQPLAS</sequence>